<dbReference type="Proteomes" id="UP001066276">
    <property type="component" value="Chromosome 3_1"/>
</dbReference>
<proteinExistence type="predicted"/>
<comment type="caution">
    <text evidence="1">The sequence shown here is derived from an EMBL/GenBank/DDBJ whole genome shotgun (WGS) entry which is preliminary data.</text>
</comment>
<evidence type="ECO:0000313" key="2">
    <source>
        <dbReference type="Proteomes" id="UP001066276"/>
    </source>
</evidence>
<dbReference type="EMBL" id="JANPWB010000005">
    <property type="protein sequence ID" value="KAJ1184537.1"/>
    <property type="molecule type" value="Genomic_DNA"/>
</dbReference>
<reference evidence="1" key="1">
    <citation type="journal article" date="2022" name="bioRxiv">
        <title>Sequencing and chromosome-scale assembly of the giantPleurodeles waltlgenome.</title>
        <authorList>
            <person name="Brown T."/>
            <person name="Elewa A."/>
            <person name="Iarovenko S."/>
            <person name="Subramanian E."/>
            <person name="Araus A.J."/>
            <person name="Petzold A."/>
            <person name="Susuki M."/>
            <person name="Suzuki K.-i.T."/>
            <person name="Hayashi T."/>
            <person name="Toyoda A."/>
            <person name="Oliveira C."/>
            <person name="Osipova E."/>
            <person name="Leigh N.D."/>
            <person name="Simon A."/>
            <person name="Yun M.H."/>
        </authorList>
    </citation>
    <scope>NUCLEOTIDE SEQUENCE</scope>
    <source>
        <strain evidence="1">20211129_DDA</strain>
        <tissue evidence="1">Liver</tissue>
    </source>
</reference>
<name>A0AAV7U682_PLEWA</name>
<sequence>MGLRRWRAWTGQSKEQAARERAQAVAEVEHRARSPIMSVQEHIDDDKLEIDSDLADALQGSGPPVTPQTTDDLI</sequence>
<gene>
    <name evidence="1" type="ORF">NDU88_001343</name>
</gene>
<protein>
    <submittedName>
        <fullName evidence="1">Uncharacterized protein</fullName>
    </submittedName>
</protein>
<keyword evidence="2" id="KW-1185">Reference proteome</keyword>
<evidence type="ECO:0000313" key="1">
    <source>
        <dbReference type="EMBL" id="KAJ1184537.1"/>
    </source>
</evidence>
<accession>A0AAV7U682</accession>
<organism evidence="1 2">
    <name type="scientific">Pleurodeles waltl</name>
    <name type="common">Iberian ribbed newt</name>
    <dbReference type="NCBI Taxonomy" id="8319"/>
    <lineage>
        <taxon>Eukaryota</taxon>
        <taxon>Metazoa</taxon>
        <taxon>Chordata</taxon>
        <taxon>Craniata</taxon>
        <taxon>Vertebrata</taxon>
        <taxon>Euteleostomi</taxon>
        <taxon>Amphibia</taxon>
        <taxon>Batrachia</taxon>
        <taxon>Caudata</taxon>
        <taxon>Salamandroidea</taxon>
        <taxon>Salamandridae</taxon>
        <taxon>Pleurodelinae</taxon>
        <taxon>Pleurodeles</taxon>
    </lineage>
</organism>
<dbReference type="AlphaFoldDB" id="A0AAV7U682"/>